<dbReference type="Gene3D" id="1.10.357.10">
    <property type="entry name" value="Tetracycline Repressor, domain 2"/>
    <property type="match status" value="1"/>
</dbReference>
<evidence type="ECO:0000313" key="4">
    <source>
        <dbReference type="EMBL" id="VDR37762.1"/>
    </source>
</evidence>
<name>A0A3P8LD58_TSUPA</name>
<dbReference type="InterPro" id="IPR009057">
    <property type="entry name" value="Homeodomain-like_sf"/>
</dbReference>
<evidence type="ECO:0000313" key="5">
    <source>
        <dbReference type="Proteomes" id="UP000271626"/>
    </source>
</evidence>
<dbReference type="InterPro" id="IPR001647">
    <property type="entry name" value="HTH_TetR"/>
</dbReference>
<dbReference type="Proteomes" id="UP000271626">
    <property type="component" value="Chromosome"/>
</dbReference>
<accession>A0A3P8LD58</accession>
<evidence type="ECO:0000259" key="3">
    <source>
        <dbReference type="PROSITE" id="PS50977"/>
    </source>
</evidence>
<feature type="domain" description="HTH tetR-type" evidence="3">
    <location>
        <begin position="11"/>
        <end position="71"/>
    </location>
</feature>
<dbReference type="InterPro" id="IPR041583">
    <property type="entry name" value="TetR_C_31"/>
</dbReference>
<keyword evidence="1 2" id="KW-0238">DNA-binding</keyword>
<sequence>MDERRHRQSTLERKRTLIDAAVAIVGESGYASVTHRAVTARAGLPTTSIGYFFSSIDELAQEAMRVFVAEDFARLEQLAAYLDTTDATPDQVIAAFAESARARRPDSLALIEAYLRAARDPGARVVVQEYVEAADKLAQAASALAGARIDAETARGAVALINGFTMIESALPETTEIAVKQRALRTMLIGALFEQGHEDAARALRDG</sequence>
<dbReference type="Pfam" id="PF00440">
    <property type="entry name" value="TetR_N"/>
    <property type="match status" value="1"/>
</dbReference>
<dbReference type="RefSeq" id="WP_164711510.1">
    <property type="nucleotide sequence ID" value="NZ_CP085954.1"/>
</dbReference>
<dbReference type="GO" id="GO:0003677">
    <property type="term" value="F:DNA binding"/>
    <property type="evidence" value="ECO:0007669"/>
    <property type="project" value="UniProtKB-UniRule"/>
</dbReference>
<evidence type="ECO:0000256" key="1">
    <source>
        <dbReference type="ARBA" id="ARBA00023125"/>
    </source>
</evidence>
<dbReference type="SUPFAM" id="SSF46689">
    <property type="entry name" value="Homeodomain-like"/>
    <property type="match status" value="1"/>
</dbReference>
<feature type="DNA-binding region" description="H-T-H motif" evidence="2">
    <location>
        <begin position="34"/>
        <end position="53"/>
    </location>
</feature>
<organism evidence="4 5">
    <name type="scientific">Tsukamurella paurometabola</name>
    <name type="common">Corynebacterium paurometabolum</name>
    <dbReference type="NCBI Taxonomy" id="2061"/>
    <lineage>
        <taxon>Bacteria</taxon>
        <taxon>Bacillati</taxon>
        <taxon>Actinomycetota</taxon>
        <taxon>Actinomycetes</taxon>
        <taxon>Mycobacteriales</taxon>
        <taxon>Tsukamurellaceae</taxon>
        <taxon>Tsukamurella</taxon>
    </lineage>
</organism>
<dbReference type="PROSITE" id="PS50977">
    <property type="entry name" value="HTH_TETR_2"/>
    <property type="match status" value="1"/>
</dbReference>
<dbReference type="Pfam" id="PF17940">
    <property type="entry name" value="TetR_C_31"/>
    <property type="match status" value="1"/>
</dbReference>
<dbReference type="EMBL" id="LR131273">
    <property type="protein sequence ID" value="VDR37762.1"/>
    <property type="molecule type" value="Genomic_DNA"/>
</dbReference>
<reference evidence="4 5" key="1">
    <citation type="submission" date="2018-12" db="EMBL/GenBank/DDBJ databases">
        <authorList>
            <consortium name="Pathogen Informatics"/>
        </authorList>
    </citation>
    <scope>NUCLEOTIDE SEQUENCE [LARGE SCALE GENOMIC DNA]</scope>
    <source>
        <strain evidence="4 5">NCTC10741</strain>
    </source>
</reference>
<dbReference type="AlphaFoldDB" id="A0A3P8LD58"/>
<gene>
    <name evidence="4" type="ORF">NCTC10741_00874</name>
</gene>
<protein>
    <submittedName>
        <fullName evidence="4">Transcriptional regulator BetI</fullName>
    </submittedName>
</protein>
<proteinExistence type="predicted"/>
<evidence type="ECO:0000256" key="2">
    <source>
        <dbReference type="PROSITE-ProRule" id="PRU00335"/>
    </source>
</evidence>